<dbReference type="SUPFAM" id="SSF111369">
    <property type="entry name" value="HlyD-like secretion proteins"/>
    <property type="match status" value="1"/>
</dbReference>
<dbReference type="Pfam" id="PF25954">
    <property type="entry name" value="Beta-barrel_RND_2"/>
    <property type="match status" value="1"/>
</dbReference>
<comment type="caution">
    <text evidence="6">The sequence shown here is derived from an EMBL/GenBank/DDBJ whole genome shotgun (WGS) entry which is preliminary data.</text>
</comment>
<evidence type="ECO:0000259" key="4">
    <source>
        <dbReference type="Pfam" id="PF25917"/>
    </source>
</evidence>
<accession>A0ABU9MTX1</accession>
<evidence type="ECO:0000259" key="5">
    <source>
        <dbReference type="Pfam" id="PF25954"/>
    </source>
</evidence>
<evidence type="ECO:0000256" key="1">
    <source>
        <dbReference type="ARBA" id="ARBA00009477"/>
    </source>
</evidence>
<evidence type="ECO:0000256" key="3">
    <source>
        <dbReference type="SAM" id="SignalP"/>
    </source>
</evidence>
<comment type="similarity">
    <text evidence="1">Belongs to the membrane fusion protein (MFP) (TC 8.A.1) family.</text>
</comment>
<feature type="signal peptide" evidence="3">
    <location>
        <begin position="1"/>
        <end position="20"/>
    </location>
</feature>
<dbReference type="EMBL" id="JBCGCU010000002">
    <property type="protein sequence ID" value="MEM0514480.1"/>
    <property type="molecule type" value="Genomic_DNA"/>
</dbReference>
<dbReference type="InterPro" id="IPR058625">
    <property type="entry name" value="MdtA-like_BSH"/>
</dbReference>
<reference evidence="6 7" key="1">
    <citation type="submission" date="2024-03" db="EMBL/GenBank/DDBJ databases">
        <title>Pseudoalteromonas qingdaonensis sp. nov., isolated from the intestines of marine benthic organisms.</title>
        <authorList>
            <person name="Lin X."/>
            <person name="Fang S."/>
            <person name="Hu X."/>
        </authorList>
    </citation>
    <scope>NUCLEOTIDE SEQUENCE [LARGE SCALE GENOMIC DNA]</scope>
    <source>
        <strain evidence="6 7">YIC-827</strain>
    </source>
</reference>
<proteinExistence type="inferred from homology"/>
<organism evidence="6 7">
    <name type="scientific">Pseudoalteromonas qingdaonensis</name>
    <dbReference type="NCBI Taxonomy" id="3131913"/>
    <lineage>
        <taxon>Bacteria</taxon>
        <taxon>Pseudomonadati</taxon>
        <taxon>Pseudomonadota</taxon>
        <taxon>Gammaproteobacteria</taxon>
        <taxon>Alteromonadales</taxon>
        <taxon>Pseudoalteromonadaceae</taxon>
        <taxon>Pseudoalteromonas</taxon>
    </lineage>
</organism>
<gene>
    <name evidence="6" type="ORF">WCN91_03350</name>
</gene>
<sequence>MRQLFSAIICSLIITTTAHANATKVVVENVSLERSQQEVQAVGSAEAIHSVVLYPAVGDRVTAVHFTPGQEVESGALLLELDSRLQRAALEEAKIRLADAERTLERLQNSFAKGAIPKSDRDNALTARDLAKVELTKAQAELEDRQVRAPFAGVMGLTDVEVGDRISAQTAIASIDDITSLYINFNAPEAALTMLRAGAEVSVQPWQQQEAITAKIAQLDSRIDADSRTLRVKAQITNSDALYIPGMSFRVRLSMQGESYAVVPEAALLWGATGPYVWKSVDNVATRVDVKIAQRLSGRLLVSGALDEGELLIVEGVQRLRANQSVKFEQTQLADRN</sequence>
<protein>
    <submittedName>
        <fullName evidence="6">Efflux RND transporter periplasmic adaptor subunit</fullName>
    </submittedName>
</protein>
<dbReference type="Gene3D" id="2.40.50.100">
    <property type="match status" value="1"/>
</dbReference>
<dbReference type="Gene3D" id="1.10.287.470">
    <property type="entry name" value="Helix hairpin bin"/>
    <property type="match status" value="1"/>
</dbReference>
<feature type="domain" description="Multidrug resistance protein MdtA-like barrel-sandwich hybrid" evidence="4">
    <location>
        <begin position="53"/>
        <end position="171"/>
    </location>
</feature>
<dbReference type="PANTHER" id="PTHR30469">
    <property type="entry name" value="MULTIDRUG RESISTANCE PROTEIN MDTA"/>
    <property type="match status" value="1"/>
</dbReference>
<evidence type="ECO:0000256" key="2">
    <source>
        <dbReference type="SAM" id="Coils"/>
    </source>
</evidence>
<evidence type="ECO:0000313" key="7">
    <source>
        <dbReference type="Proteomes" id="UP001447008"/>
    </source>
</evidence>
<dbReference type="Proteomes" id="UP001447008">
    <property type="component" value="Unassembled WGS sequence"/>
</dbReference>
<dbReference type="Gene3D" id="2.40.30.170">
    <property type="match status" value="1"/>
</dbReference>
<dbReference type="Gene3D" id="2.40.420.20">
    <property type="match status" value="1"/>
</dbReference>
<feature type="chain" id="PRO_5046277013" evidence="3">
    <location>
        <begin position="21"/>
        <end position="337"/>
    </location>
</feature>
<dbReference type="InterPro" id="IPR058792">
    <property type="entry name" value="Beta-barrel_RND_2"/>
</dbReference>
<name>A0ABU9MTX1_9GAMM</name>
<dbReference type="PANTHER" id="PTHR30469:SF11">
    <property type="entry name" value="BLL4320 PROTEIN"/>
    <property type="match status" value="1"/>
</dbReference>
<feature type="coiled-coil region" evidence="2">
    <location>
        <begin position="83"/>
        <end position="110"/>
    </location>
</feature>
<dbReference type="RefSeq" id="WP_342676265.1">
    <property type="nucleotide sequence ID" value="NZ_JBCGCU010000002.1"/>
</dbReference>
<dbReference type="Pfam" id="PF25917">
    <property type="entry name" value="BSH_RND"/>
    <property type="match status" value="1"/>
</dbReference>
<keyword evidence="2" id="KW-0175">Coiled coil</keyword>
<keyword evidence="3" id="KW-0732">Signal</keyword>
<dbReference type="NCBIfam" id="TIGR01730">
    <property type="entry name" value="RND_mfp"/>
    <property type="match status" value="1"/>
</dbReference>
<keyword evidence="7" id="KW-1185">Reference proteome</keyword>
<evidence type="ECO:0000313" key="6">
    <source>
        <dbReference type="EMBL" id="MEM0514480.1"/>
    </source>
</evidence>
<feature type="domain" description="CusB-like beta-barrel" evidence="5">
    <location>
        <begin position="182"/>
        <end position="255"/>
    </location>
</feature>
<dbReference type="InterPro" id="IPR006143">
    <property type="entry name" value="RND_pump_MFP"/>
</dbReference>